<gene>
    <name evidence="9" type="primary">exbB_33</name>
    <name evidence="9" type="ORF">GALL_426980</name>
</gene>
<keyword evidence="4 7" id="KW-0812">Transmembrane</keyword>
<dbReference type="PANTHER" id="PTHR30625">
    <property type="entry name" value="PROTEIN TOLQ"/>
    <property type="match status" value="1"/>
</dbReference>
<feature type="transmembrane region" description="Helical" evidence="7">
    <location>
        <begin position="164"/>
        <end position="185"/>
    </location>
</feature>
<dbReference type="GO" id="GO:0005886">
    <property type="term" value="C:plasma membrane"/>
    <property type="evidence" value="ECO:0007669"/>
    <property type="project" value="UniProtKB-SubCell"/>
</dbReference>
<keyword evidence="6 7" id="KW-0472">Membrane</keyword>
<comment type="similarity">
    <text evidence="2">Belongs to the ExbB/TolQ family.</text>
</comment>
<feature type="transmembrane region" description="Helical" evidence="7">
    <location>
        <begin position="20"/>
        <end position="38"/>
    </location>
</feature>
<evidence type="ECO:0000256" key="3">
    <source>
        <dbReference type="ARBA" id="ARBA00022475"/>
    </source>
</evidence>
<reference evidence="9" key="1">
    <citation type="submission" date="2016-10" db="EMBL/GenBank/DDBJ databases">
        <title>Sequence of Gallionella enrichment culture.</title>
        <authorList>
            <person name="Poehlein A."/>
            <person name="Muehling M."/>
            <person name="Daniel R."/>
        </authorList>
    </citation>
    <scope>NUCLEOTIDE SEQUENCE</scope>
</reference>
<evidence type="ECO:0000256" key="7">
    <source>
        <dbReference type="SAM" id="Phobius"/>
    </source>
</evidence>
<keyword evidence="3" id="KW-1003">Cell membrane</keyword>
<dbReference type="EMBL" id="MLJW01002105">
    <property type="protein sequence ID" value="OIQ75635.1"/>
    <property type="molecule type" value="Genomic_DNA"/>
</dbReference>
<comment type="subcellular location">
    <subcellularLocation>
        <location evidence="1">Cell membrane</location>
        <topology evidence="1">Multi-pass membrane protein</topology>
    </subcellularLocation>
</comment>
<protein>
    <submittedName>
        <fullName evidence="9">Biopolymer transport protein ExbB</fullName>
    </submittedName>
</protein>
<feature type="domain" description="MotA/TolQ/ExbB proton channel" evidence="8">
    <location>
        <begin position="77"/>
        <end position="200"/>
    </location>
</feature>
<evidence type="ECO:0000259" key="8">
    <source>
        <dbReference type="Pfam" id="PF01618"/>
    </source>
</evidence>
<dbReference type="AlphaFoldDB" id="A0A1J5QDP2"/>
<dbReference type="Pfam" id="PF01618">
    <property type="entry name" value="MotA_ExbB"/>
    <property type="match status" value="1"/>
</dbReference>
<evidence type="ECO:0000313" key="9">
    <source>
        <dbReference type="EMBL" id="OIQ75635.1"/>
    </source>
</evidence>
<evidence type="ECO:0000256" key="4">
    <source>
        <dbReference type="ARBA" id="ARBA00022692"/>
    </source>
</evidence>
<comment type="caution">
    <text evidence="9">The sequence shown here is derived from an EMBL/GenBank/DDBJ whole genome shotgun (WGS) entry which is preliminary data.</text>
</comment>
<dbReference type="GO" id="GO:0017038">
    <property type="term" value="P:protein import"/>
    <property type="evidence" value="ECO:0007669"/>
    <property type="project" value="TreeGrafter"/>
</dbReference>
<evidence type="ECO:0000256" key="6">
    <source>
        <dbReference type="ARBA" id="ARBA00023136"/>
    </source>
</evidence>
<proteinExistence type="inferred from homology"/>
<dbReference type="PANTHER" id="PTHR30625:SF11">
    <property type="entry name" value="MOTA_TOLQ_EXBB PROTON CHANNEL DOMAIN-CONTAINING PROTEIN"/>
    <property type="match status" value="1"/>
</dbReference>
<sequence>MRGAPYDGGSILFSIVEAAGWPIWPLIACSIAALAIVFERLSTLRGARVIPPTLLDEAIAVSGAALPSADIIDKLERNSPLGAVLAAGFRAVRRPNASAESVREDMENSGRAQMHRLGRYLNALGTLASIAPLLGLLGTVVGLIEIFGSQSGAGSNPILLAHGISVALYNTAFGLIIAVPSLLFYRYFRGRVDDFGIEMEQAAVRLATHLHTHLGAAR</sequence>
<name>A0A1J5QDP2_9ZZZZ</name>
<evidence type="ECO:0000256" key="5">
    <source>
        <dbReference type="ARBA" id="ARBA00022989"/>
    </source>
</evidence>
<dbReference type="InterPro" id="IPR050790">
    <property type="entry name" value="ExbB/TolQ_transport"/>
</dbReference>
<evidence type="ECO:0000256" key="1">
    <source>
        <dbReference type="ARBA" id="ARBA00004651"/>
    </source>
</evidence>
<keyword evidence="5 7" id="KW-1133">Transmembrane helix</keyword>
<evidence type="ECO:0000256" key="2">
    <source>
        <dbReference type="ARBA" id="ARBA00010442"/>
    </source>
</evidence>
<organism evidence="9">
    <name type="scientific">mine drainage metagenome</name>
    <dbReference type="NCBI Taxonomy" id="410659"/>
    <lineage>
        <taxon>unclassified sequences</taxon>
        <taxon>metagenomes</taxon>
        <taxon>ecological metagenomes</taxon>
    </lineage>
</organism>
<feature type="transmembrane region" description="Helical" evidence="7">
    <location>
        <begin position="120"/>
        <end position="144"/>
    </location>
</feature>
<dbReference type="InterPro" id="IPR002898">
    <property type="entry name" value="MotA_ExbB_proton_chnl"/>
</dbReference>
<accession>A0A1J5QDP2</accession>